<evidence type="ECO:0000256" key="4">
    <source>
        <dbReference type="RuleBase" id="RU003829"/>
    </source>
</evidence>
<dbReference type="PROSITE" id="PS01256">
    <property type="entry name" value="CULLIN_1"/>
    <property type="match status" value="1"/>
</dbReference>
<dbReference type="SUPFAM" id="SSF74788">
    <property type="entry name" value="Cullin repeat-like"/>
    <property type="match status" value="1"/>
</dbReference>
<dbReference type="Gene3D" id="4.10.1030.10">
    <property type="entry name" value="Ring Box Chain A, domain 5"/>
    <property type="match status" value="1"/>
</dbReference>
<dbReference type="InterPro" id="IPR016157">
    <property type="entry name" value="Cullin_CS"/>
</dbReference>
<proteinExistence type="inferred from homology"/>
<dbReference type="Pfam" id="PF26557">
    <property type="entry name" value="Cullin_AB"/>
    <property type="match status" value="1"/>
</dbReference>
<evidence type="ECO:0000256" key="3">
    <source>
        <dbReference type="PROSITE-ProRule" id="PRU00330"/>
    </source>
</evidence>
<dbReference type="InterPro" id="IPR019559">
    <property type="entry name" value="Cullin_neddylation_domain"/>
</dbReference>
<sequence length="794" mass="92466">MSRSTGMTSANTPGLKHIDLDQIWEELHTGIEHMYNFQSMSRTDYMILYTYVHNYCTSVHKSSEWSSSSVQLKSKKNQATSGAQLVGLELYKKLREFLRNYVHHKLQAGLNRMDEDVLKFYTKQWEEYRLSSKTISGMCSYLNKYWVKREYEEGRKGIFEIYQLALVTWRDHLFKHLNKQVTNAVLKLIERERNGETINSSLVFGVINCYVELGLNEDEPGLKGPNLSIYKESFENVFIEETERFYTKESTQFLSQNNITEYMKKVEQRLTEEQKRIQINLHESTSERLAKTCERVLIQKHMELFHAEFQQLLDAEKDVDLGRMYQLVARIPDGLGELRTLLEQHIANQGLAAIEKCSETAYNDPKVYVTTILEVHKKYNALVLVAFHNDSGFVAALDKACGRFINTNAVTRMASSSSRSPELLAKYCDILLKKSSKNPEEAELEDTLNQVMVVFKYIEDKDVFQKFYSKMLAKRLVQHMSASDDAEASMISKLKQACGFEYTSKLQRMFQDIGVSKDLNEQFRSHLKNSNEPLDIDFSIQVLSSGSWPFQQSFSFGLPTELERSVHRFTSFYSGQHSGRKLNWLYNMSKGELHTNCFKNRYDVNINFIICKKNNVFITCRYTLQASTFQMAVLLQFNMSDSWTLAQLTENTQIKHDYMTQVISILLKAKLITCEEEESELKPESAVVLFMGYKNRKLRVNINIPMKTELKLEQETTHKHIEEDRKLLIQAAIVRIMKMRKVLKHQQLVAEVLSQLNTRFKPKVNIIKKCIDILIEKEYLERTEGEKDTYSYLA</sequence>
<reference evidence="7" key="1">
    <citation type="submission" date="2025-08" db="UniProtKB">
        <authorList>
            <consortium name="RefSeq"/>
        </authorList>
    </citation>
    <scope>IDENTIFICATION</scope>
    <source>
        <tissue evidence="7">Whole Larva</tissue>
    </source>
</reference>
<evidence type="ECO:0000256" key="1">
    <source>
        <dbReference type="ARBA" id="ARBA00006019"/>
    </source>
</evidence>
<feature type="domain" description="Cullin family profile" evidence="5">
    <location>
        <begin position="419"/>
        <end position="667"/>
    </location>
</feature>
<dbReference type="Gene3D" id="1.20.1310.10">
    <property type="entry name" value="Cullin Repeats"/>
    <property type="match status" value="4"/>
</dbReference>
<name>A0ABM1NJW7_NICVS</name>
<dbReference type="InterPro" id="IPR036390">
    <property type="entry name" value="WH_DNA-bd_sf"/>
</dbReference>
<dbReference type="SUPFAM" id="SSF46785">
    <property type="entry name" value="Winged helix' DNA-binding domain"/>
    <property type="match status" value="1"/>
</dbReference>
<dbReference type="SUPFAM" id="SSF75632">
    <property type="entry name" value="Cullin homology domain"/>
    <property type="match status" value="1"/>
</dbReference>
<organism evidence="6 7">
    <name type="scientific">Nicrophorus vespilloides</name>
    <name type="common">Boreal carrion beetle</name>
    <dbReference type="NCBI Taxonomy" id="110193"/>
    <lineage>
        <taxon>Eukaryota</taxon>
        <taxon>Metazoa</taxon>
        <taxon>Ecdysozoa</taxon>
        <taxon>Arthropoda</taxon>
        <taxon>Hexapoda</taxon>
        <taxon>Insecta</taxon>
        <taxon>Pterygota</taxon>
        <taxon>Neoptera</taxon>
        <taxon>Endopterygota</taxon>
        <taxon>Coleoptera</taxon>
        <taxon>Polyphaga</taxon>
        <taxon>Staphyliniformia</taxon>
        <taxon>Silphidae</taxon>
        <taxon>Nicrophorinae</taxon>
        <taxon>Nicrophorus</taxon>
    </lineage>
</organism>
<dbReference type="InterPro" id="IPR016158">
    <property type="entry name" value="Cullin_homology"/>
</dbReference>
<protein>
    <submittedName>
        <fullName evidence="7">Cullin-1 isoform X1</fullName>
    </submittedName>
</protein>
<evidence type="ECO:0000259" key="5">
    <source>
        <dbReference type="PROSITE" id="PS50069"/>
    </source>
</evidence>
<dbReference type="PROSITE" id="PS50069">
    <property type="entry name" value="CULLIN_2"/>
    <property type="match status" value="1"/>
</dbReference>
<dbReference type="Proteomes" id="UP000695000">
    <property type="component" value="Unplaced"/>
</dbReference>
<comment type="similarity">
    <text evidence="1 3 4">Belongs to the cullin family.</text>
</comment>
<keyword evidence="6" id="KW-1185">Reference proteome</keyword>
<dbReference type="RefSeq" id="XP_017787117.1">
    <property type="nucleotide sequence ID" value="XM_017931628.1"/>
</dbReference>
<dbReference type="InterPro" id="IPR036317">
    <property type="entry name" value="Cullin_homology_sf"/>
</dbReference>
<dbReference type="Pfam" id="PF00888">
    <property type="entry name" value="Cullin"/>
    <property type="match status" value="1"/>
</dbReference>
<dbReference type="Gene3D" id="1.10.10.10">
    <property type="entry name" value="Winged helix-like DNA-binding domain superfamily/Winged helix DNA-binding domain"/>
    <property type="match status" value="2"/>
</dbReference>
<dbReference type="Pfam" id="PF10557">
    <property type="entry name" value="Cullin_Nedd8"/>
    <property type="match status" value="1"/>
</dbReference>
<accession>A0ABM1NJW7</accession>
<dbReference type="InterPro" id="IPR036388">
    <property type="entry name" value="WH-like_DNA-bd_sf"/>
</dbReference>
<dbReference type="SMART" id="SM00884">
    <property type="entry name" value="Cullin_Nedd8"/>
    <property type="match status" value="1"/>
</dbReference>
<evidence type="ECO:0000256" key="2">
    <source>
        <dbReference type="ARBA" id="ARBA00022843"/>
    </source>
</evidence>
<dbReference type="InterPro" id="IPR059120">
    <property type="entry name" value="Cullin-like_AB"/>
</dbReference>
<gene>
    <name evidence="7" type="primary">LOC108569883</name>
</gene>
<dbReference type="SMART" id="SM00182">
    <property type="entry name" value="CULLIN"/>
    <property type="match status" value="1"/>
</dbReference>
<keyword evidence="2" id="KW-0832">Ubl conjugation</keyword>
<dbReference type="InterPro" id="IPR001373">
    <property type="entry name" value="Cullin_N"/>
</dbReference>
<dbReference type="InterPro" id="IPR016159">
    <property type="entry name" value="Cullin_repeat-like_dom_sf"/>
</dbReference>
<dbReference type="InterPro" id="IPR045093">
    <property type="entry name" value="Cullin"/>
</dbReference>
<dbReference type="GeneID" id="108569883"/>
<evidence type="ECO:0000313" key="7">
    <source>
        <dbReference type="RefSeq" id="XP_017787117.1"/>
    </source>
</evidence>
<dbReference type="PANTHER" id="PTHR11932">
    <property type="entry name" value="CULLIN"/>
    <property type="match status" value="1"/>
</dbReference>
<evidence type="ECO:0000313" key="6">
    <source>
        <dbReference type="Proteomes" id="UP000695000"/>
    </source>
</evidence>